<dbReference type="CDD" id="cd00207">
    <property type="entry name" value="fer2"/>
    <property type="match status" value="1"/>
</dbReference>
<dbReference type="InterPro" id="IPR001041">
    <property type="entry name" value="2Fe-2S_ferredoxin-type"/>
</dbReference>
<evidence type="ECO:0000256" key="3">
    <source>
        <dbReference type="ARBA" id="ARBA00023002"/>
    </source>
</evidence>
<organism evidence="8 9">
    <name type="scientific">Candidatus Onthocola gallistercoris</name>
    <dbReference type="NCBI Taxonomy" id="2840876"/>
    <lineage>
        <taxon>Bacteria</taxon>
        <taxon>Bacillati</taxon>
        <taxon>Bacillota</taxon>
        <taxon>Bacilli</taxon>
        <taxon>Candidatus Onthocola</taxon>
    </lineage>
</organism>
<dbReference type="SUPFAM" id="SSF47741">
    <property type="entry name" value="CO dehydrogenase ISP C-domain like"/>
    <property type="match status" value="1"/>
</dbReference>
<evidence type="ECO:0000256" key="6">
    <source>
        <dbReference type="ARBA" id="ARBA00060707"/>
    </source>
</evidence>
<keyword evidence="3" id="KW-0560">Oxidoreductase</keyword>
<keyword evidence="4" id="KW-0408">Iron</keyword>
<dbReference type="InterPro" id="IPR006058">
    <property type="entry name" value="2Fe2S_fd_BS"/>
</dbReference>
<sequence>MREENCFTLKCEINGEKVEKAVPEDASLLYVLREILHLTGTKEGCGEGECGACTVVVDGKNVNSCIFPAIQAQGSRILTIEGVEKDPRLARIQKAFVDHGAVQCGFCSPGMILSASVLLAENPHPTSQEIRRGLSGNTCRCTGYQAMVDAVKSLG</sequence>
<dbReference type="GO" id="GO:0046872">
    <property type="term" value="F:metal ion binding"/>
    <property type="evidence" value="ECO:0007669"/>
    <property type="project" value="UniProtKB-KW"/>
</dbReference>
<evidence type="ECO:0000256" key="5">
    <source>
        <dbReference type="ARBA" id="ARBA00023014"/>
    </source>
</evidence>
<dbReference type="Pfam" id="PF00111">
    <property type="entry name" value="Fer2"/>
    <property type="match status" value="1"/>
</dbReference>
<dbReference type="EMBL" id="DVLT01000031">
    <property type="protein sequence ID" value="HIU02472.1"/>
    <property type="molecule type" value="Genomic_DNA"/>
</dbReference>
<dbReference type="InterPro" id="IPR012675">
    <property type="entry name" value="Beta-grasp_dom_sf"/>
</dbReference>
<dbReference type="Pfam" id="PF01799">
    <property type="entry name" value="Fer2_2"/>
    <property type="match status" value="1"/>
</dbReference>
<dbReference type="Gene3D" id="1.10.150.120">
    <property type="entry name" value="[2Fe-2S]-binding domain"/>
    <property type="match status" value="1"/>
</dbReference>
<dbReference type="Gene3D" id="3.10.20.30">
    <property type="match status" value="1"/>
</dbReference>
<proteinExistence type="predicted"/>
<dbReference type="InterPro" id="IPR036884">
    <property type="entry name" value="2Fe-2S-bd_dom_sf"/>
</dbReference>
<dbReference type="PROSITE" id="PS00197">
    <property type="entry name" value="2FE2S_FER_1"/>
    <property type="match status" value="1"/>
</dbReference>
<comment type="caution">
    <text evidence="8">The sequence shown here is derived from an EMBL/GenBank/DDBJ whole genome shotgun (WGS) entry which is preliminary data.</text>
</comment>
<reference evidence="8" key="1">
    <citation type="submission" date="2020-10" db="EMBL/GenBank/DDBJ databases">
        <authorList>
            <person name="Gilroy R."/>
        </authorList>
    </citation>
    <scope>NUCLEOTIDE SEQUENCE</scope>
    <source>
        <strain evidence="8">CHK187-14744</strain>
    </source>
</reference>
<dbReference type="InterPro" id="IPR036010">
    <property type="entry name" value="2Fe-2S_ferredoxin-like_sf"/>
</dbReference>
<accession>A0A9D1HHV0</accession>
<name>A0A9D1HHV0_9FIRM</name>
<gene>
    <name evidence="8" type="ORF">IAB63_04390</name>
</gene>
<dbReference type="GO" id="GO:0016491">
    <property type="term" value="F:oxidoreductase activity"/>
    <property type="evidence" value="ECO:0007669"/>
    <property type="project" value="UniProtKB-KW"/>
</dbReference>
<dbReference type="InterPro" id="IPR002888">
    <property type="entry name" value="2Fe-2S-bd"/>
</dbReference>
<comment type="pathway">
    <text evidence="6">Alkaloid degradation; nicotine degradation.</text>
</comment>
<dbReference type="AlphaFoldDB" id="A0A9D1HHV0"/>
<dbReference type="InterPro" id="IPR051452">
    <property type="entry name" value="Diverse_Oxidoreductases"/>
</dbReference>
<dbReference type="FunFam" id="3.10.20.30:FF:000020">
    <property type="entry name" value="Xanthine dehydrogenase iron-sulfur subunit"/>
    <property type="match status" value="1"/>
</dbReference>
<dbReference type="SUPFAM" id="SSF54292">
    <property type="entry name" value="2Fe-2S ferredoxin-like"/>
    <property type="match status" value="1"/>
</dbReference>
<dbReference type="Proteomes" id="UP000824164">
    <property type="component" value="Unassembled WGS sequence"/>
</dbReference>
<evidence type="ECO:0000256" key="1">
    <source>
        <dbReference type="ARBA" id="ARBA00022714"/>
    </source>
</evidence>
<protein>
    <submittedName>
        <fullName evidence="8">(2Fe-2S)-binding protein</fullName>
    </submittedName>
</protein>
<dbReference type="GO" id="GO:0051537">
    <property type="term" value="F:2 iron, 2 sulfur cluster binding"/>
    <property type="evidence" value="ECO:0007669"/>
    <property type="project" value="UniProtKB-KW"/>
</dbReference>
<keyword evidence="5" id="KW-0411">Iron-sulfur</keyword>
<evidence type="ECO:0000256" key="4">
    <source>
        <dbReference type="ARBA" id="ARBA00023004"/>
    </source>
</evidence>
<evidence type="ECO:0000256" key="2">
    <source>
        <dbReference type="ARBA" id="ARBA00022723"/>
    </source>
</evidence>
<dbReference type="PANTHER" id="PTHR44379:SF8">
    <property type="entry name" value="XANTHINE DEHYDROGENASE IRON-SULFUR-BINDING SUBUNIT XDHC-RELATED"/>
    <property type="match status" value="1"/>
</dbReference>
<evidence type="ECO:0000313" key="8">
    <source>
        <dbReference type="EMBL" id="HIU02472.1"/>
    </source>
</evidence>
<dbReference type="PANTHER" id="PTHR44379">
    <property type="entry name" value="OXIDOREDUCTASE WITH IRON-SULFUR SUBUNIT"/>
    <property type="match status" value="1"/>
</dbReference>
<feature type="domain" description="2Fe-2S ferredoxin-type" evidence="7">
    <location>
        <begin position="7"/>
        <end position="83"/>
    </location>
</feature>
<reference evidence="8" key="2">
    <citation type="journal article" date="2021" name="PeerJ">
        <title>Extensive microbial diversity within the chicken gut microbiome revealed by metagenomics and culture.</title>
        <authorList>
            <person name="Gilroy R."/>
            <person name="Ravi A."/>
            <person name="Getino M."/>
            <person name="Pursley I."/>
            <person name="Horton D.L."/>
            <person name="Alikhan N.F."/>
            <person name="Baker D."/>
            <person name="Gharbi K."/>
            <person name="Hall N."/>
            <person name="Watson M."/>
            <person name="Adriaenssens E.M."/>
            <person name="Foster-Nyarko E."/>
            <person name="Jarju S."/>
            <person name="Secka A."/>
            <person name="Antonio M."/>
            <person name="Oren A."/>
            <person name="Chaudhuri R.R."/>
            <person name="La Ragione R."/>
            <person name="Hildebrand F."/>
            <person name="Pallen M.J."/>
        </authorList>
    </citation>
    <scope>NUCLEOTIDE SEQUENCE</scope>
    <source>
        <strain evidence="8">CHK187-14744</strain>
    </source>
</reference>
<keyword evidence="1" id="KW-0001">2Fe-2S</keyword>
<evidence type="ECO:0000313" key="9">
    <source>
        <dbReference type="Proteomes" id="UP000824164"/>
    </source>
</evidence>
<dbReference type="PROSITE" id="PS51085">
    <property type="entry name" value="2FE2S_FER_2"/>
    <property type="match status" value="1"/>
</dbReference>
<keyword evidence="2" id="KW-0479">Metal-binding</keyword>
<evidence type="ECO:0000259" key="7">
    <source>
        <dbReference type="PROSITE" id="PS51085"/>
    </source>
</evidence>